<accession>A0A4Y7SVW4</accession>
<comment type="caution">
    <text evidence="2">The sequence shown here is derived from an EMBL/GenBank/DDBJ whole genome shotgun (WGS) entry which is preliminary data.</text>
</comment>
<sequence length="448" mass="48686">MSYGMTRVIQAFDDLGLRHGSQMAKIFEGGEERGGESGFVRESGAAMYLIEMVSVESEHRRVHSVTGGSGTPQLHAGLRVILLPHPPQTTPSILPTHNPDSLARSSPRRTVFAKGRGGGGAGCEEARSQRHMPRLRGWSRWLVDSLTVETGRVGTYSSRVRPGKSELWASSGWGHWIELETAAKGLAAEGFALAGVHVENSWGAGQRGYAIHRGSAVEEVGVQWSDAVGVSSSTSEELASAVEASHPQKPAKRNEKGTGMERVKNTPGLCLYLRPRRGLHLWTQCPFIPGHFNLSPPQIHPQPAFPSIIESPPPDDGAREQLIKVADTGRPPASSLAGRGACTTPQSWRARRCTGDVHKIALGQGERELRRHGVDRELRRGTKTARVLERVSQSQTWNLLASHGLKLMEGPFPTLLHPQRAVVPPSLGLGFSWRPVHLNSFPASTPPY</sequence>
<reference evidence="2 3" key="1">
    <citation type="journal article" date="2019" name="Nat. Ecol. Evol.">
        <title>Megaphylogeny resolves global patterns of mushroom evolution.</title>
        <authorList>
            <person name="Varga T."/>
            <person name="Krizsan K."/>
            <person name="Foldi C."/>
            <person name="Dima B."/>
            <person name="Sanchez-Garcia M."/>
            <person name="Sanchez-Ramirez S."/>
            <person name="Szollosi G.J."/>
            <person name="Szarkandi J.G."/>
            <person name="Papp V."/>
            <person name="Albert L."/>
            <person name="Andreopoulos W."/>
            <person name="Angelini C."/>
            <person name="Antonin V."/>
            <person name="Barry K.W."/>
            <person name="Bougher N.L."/>
            <person name="Buchanan P."/>
            <person name="Buyck B."/>
            <person name="Bense V."/>
            <person name="Catcheside P."/>
            <person name="Chovatia M."/>
            <person name="Cooper J."/>
            <person name="Damon W."/>
            <person name="Desjardin D."/>
            <person name="Finy P."/>
            <person name="Geml J."/>
            <person name="Haridas S."/>
            <person name="Hughes K."/>
            <person name="Justo A."/>
            <person name="Karasinski D."/>
            <person name="Kautmanova I."/>
            <person name="Kiss B."/>
            <person name="Kocsube S."/>
            <person name="Kotiranta H."/>
            <person name="LaButti K.M."/>
            <person name="Lechner B.E."/>
            <person name="Liimatainen K."/>
            <person name="Lipzen A."/>
            <person name="Lukacs Z."/>
            <person name="Mihaltcheva S."/>
            <person name="Morgado L.N."/>
            <person name="Niskanen T."/>
            <person name="Noordeloos M.E."/>
            <person name="Ohm R.A."/>
            <person name="Ortiz-Santana B."/>
            <person name="Ovrebo C."/>
            <person name="Racz N."/>
            <person name="Riley R."/>
            <person name="Savchenko A."/>
            <person name="Shiryaev A."/>
            <person name="Soop K."/>
            <person name="Spirin V."/>
            <person name="Szebenyi C."/>
            <person name="Tomsovsky M."/>
            <person name="Tulloss R.E."/>
            <person name="Uehling J."/>
            <person name="Grigoriev I.V."/>
            <person name="Vagvolgyi C."/>
            <person name="Papp T."/>
            <person name="Martin F.M."/>
            <person name="Miettinen O."/>
            <person name="Hibbett D.S."/>
            <person name="Nagy L.G."/>
        </authorList>
    </citation>
    <scope>NUCLEOTIDE SEQUENCE [LARGE SCALE GENOMIC DNA]</scope>
    <source>
        <strain evidence="2 3">FP101781</strain>
    </source>
</reference>
<evidence type="ECO:0000313" key="2">
    <source>
        <dbReference type="EMBL" id="TEB25861.1"/>
    </source>
</evidence>
<dbReference type="AlphaFoldDB" id="A0A4Y7SVW4"/>
<dbReference type="Proteomes" id="UP000298030">
    <property type="component" value="Unassembled WGS sequence"/>
</dbReference>
<keyword evidence="3" id="KW-1185">Reference proteome</keyword>
<evidence type="ECO:0000256" key="1">
    <source>
        <dbReference type="SAM" id="MobiDB-lite"/>
    </source>
</evidence>
<dbReference type="EMBL" id="QPFP01000053">
    <property type="protein sequence ID" value="TEB25861.1"/>
    <property type="molecule type" value="Genomic_DNA"/>
</dbReference>
<proteinExistence type="predicted"/>
<feature type="region of interest" description="Disordered" evidence="1">
    <location>
        <begin position="235"/>
        <end position="260"/>
    </location>
</feature>
<evidence type="ECO:0000313" key="3">
    <source>
        <dbReference type="Proteomes" id="UP000298030"/>
    </source>
</evidence>
<protein>
    <submittedName>
        <fullName evidence="2">Uncharacterized protein</fullName>
    </submittedName>
</protein>
<organism evidence="2 3">
    <name type="scientific">Coprinellus micaceus</name>
    <name type="common">Glistening ink-cap mushroom</name>
    <name type="synonym">Coprinus micaceus</name>
    <dbReference type="NCBI Taxonomy" id="71717"/>
    <lineage>
        <taxon>Eukaryota</taxon>
        <taxon>Fungi</taxon>
        <taxon>Dikarya</taxon>
        <taxon>Basidiomycota</taxon>
        <taxon>Agaricomycotina</taxon>
        <taxon>Agaricomycetes</taxon>
        <taxon>Agaricomycetidae</taxon>
        <taxon>Agaricales</taxon>
        <taxon>Agaricineae</taxon>
        <taxon>Psathyrellaceae</taxon>
        <taxon>Coprinellus</taxon>
    </lineage>
</organism>
<name>A0A4Y7SVW4_COPMI</name>
<gene>
    <name evidence="2" type="ORF">FA13DRAFT_1713709</name>
</gene>